<dbReference type="AlphaFoldDB" id="A0AAD6UXK7"/>
<dbReference type="EMBL" id="JARJCW010000078">
    <property type="protein sequence ID" value="KAJ7197357.1"/>
    <property type="molecule type" value="Genomic_DNA"/>
</dbReference>
<dbReference type="GO" id="GO:0007165">
    <property type="term" value="P:signal transduction"/>
    <property type="evidence" value="ECO:0007669"/>
    <property type="project" value="InterPro"/>
</dbReference>
<reference evidence="2" key="1">
    <citation type="submission" date="2023-03" db="EMBL/GenBank/DDBJ databases">
        <title>Massive genome expansion in bonnet fungi (Mycena s.s.) driven by repeated elements and novel gene families across ecological guilds.</title>
        <authorList>
            <consortium name="Lawrence Berkeley National Laboratory"/>
            <person name="Harder C.B."/>
            <person name="Miyauchi S."/>
            <person name="Viragh M."/>
            <person name="Kuo A."/>
            <person name="Thoen E."/>
            <person name="Andreopoulos B."/>
            <person name="Lu D."/>
            <person name="Skrede I."/>
            <person name="Drula E."/>
            <person name="Henrissat B."/>
            <person name="Morin E."/>
            <person name="Kohler A."/>
            <person name="Barry K."/>
            <person name="LaButti K."/>
            <person name="Morin E."/>
            <person name="Salamov A."/>
            <person name="Lipzen A."/>
            <person name="Mereny Z."/>
            <person name="Hegedus B."/>
            <person name="Baldrian P."/>
            <person name="Stursova M."/>
            <person name="Weitz H."/>
            <person name="Taylor A."/>
            <person name="Grigoriev I.V."/>
            <person name="Nagy L.G."/>
            <person name="Martin F."/>
            <person name="Kauserud H."/>
        </authorList>
    </citation>
    <scope>NUCLEOTIDE SEQUENCE</scope>
    <source>
        <strain evidence="2">9144</strain>
    </source>
</reference>
<gene>
    <name evidence="2" type="ORF">GGX14DRAFT_667835</name>
</gene>
<feature type="region of interest" description="Disordered" evidence="1">
    <location>
        <begin position="402"/>
        <end position="423"/>
    </location>
</feature>
<dbReference type="Gene3D" id="1.10.400.10">
    <property type="entry name" value="GI Alpha 1, domain 2-like"/>
    <property type="match status" value="1"/>
</dbReference>
<accession>A0AAD6UXK7</accession>
<feature type="compositionally biased region" description="Low complexity" evidence="1">
    <location>
        <begin position="403"/>
        <end position="413"/>
    </location>
</feature>
<sequence length="656" mass="71004">MAVFGLKAMSGTTRQPIVFKMLSACQRHAHAAVARATAARDLHGTRVLFPSAVVPAIVSGCTPGLNLVPGGCCAKTGSQCSSFLPKVCAIYHQLIHFSISVFWPWLVYPTGGYSDIHSTLTQWSTHVRVLAPAWRRDDGRGACVCVEPDAGAGDAACSRGLSHRCWKMLRVAALESAARRRVGAAMVMSLHLLRPFAVMYHINTLARQLAPVTLLLQAVLAALLDRVDAALVDTAPAGGGAGTARRAVHALAGGAARDGTQVLLHAQAQNMGCKVAVHACAALAGIEREHLDVSSPRSMRWPWYLGGIYRPVGAMYKHVDPIALGTKELAGGSGAAHAAPVHTCKTHQCPEYKIMPACCTCAISGHGNWCRSPNSVASPSLPASSAASASLLRNGLRCRRRASSTWPSSASAPARRRSAAGVQAPIKHCRREMRVEQGPPGAVFSFSVRGERAMRRREHLEKAFFQETMKPAQAGRHEAKNEIKMLLLGPPESKVLGFLHLDRYRGARGVQADHLLMPGLAENNASIFRSSLRDLVLQAMLLLYLPVRRAAILFVDHIDPSAGRGHPQVMVQRVLAVVFSILNRFCTDPDVKEVVLRSPELQLDDNVIYYFNPMMPIDRLANADYLPTGQDILNQDDRCCGDHFRGMLGELTYNPP</sequence>
<evidence type="ECO:0000256" key="1">
    <source>
        <dbReference type="SAM" id="MobiDB-lite"/>
    </source>
</evidence>
<dbReference type="Proteomes" id="UP001219525">
    <property type="component" value="Unassembled WGS sequence"/>
</dbReference>
<evidence type="ECO:0000313" key="3">
    <source>
        <dbReference type="Proteomes" id="UP001219525"/>
    </source>
</evidence>
<evidence type="ECO:0000313" key="2">
    <source>
        <dbReference type="EMBL" id="KAJ7197357.1"/>
    </source>
</evidence>
<proteinExistence type="predicted"/>
<dbReference type="SUPFAM" id="SSF47895">
    <property type="entry name" value="Transducin (alpha subunit), insertion domain"/>
    <property type="match status" value="1"/>
</dbReference>
<protein>
    <submittedName>
        <fullName evidence="2">Uncharacterized protein</fullName>
    </submittedName>
</protein>
<dbReference type="InterPro" id="IPR011025">
    <property type="entry name" value="GproteinA_insert"/>
</dbReference>
<comment type="caution">
    <text evidence="2">The sequence shown here is derived from an EMBL/GenBank/DDBJ whole genome shotgun (WGS) entry which is preliminary data.</text>
</comment>
<organism evidence="2 3">
    <name type="scientific">Mycena pura</name>
    <dbReference type="NCBI Taxonomy" id="153505"/>
    <lineage>
        <taxon>Eukaryota</taxon>
        <taxon>Fungi</taxon>
        <taxon>Dikarya</taxon>
        <taxon>Basidiomycota</taxon>
        <taxon>Agaricomycotina</taxon>
        <taxon>Agaricomycetes</taxon>
        <taxon>Agaricomycetidae</taxon>
        <taxon>Agaricales</taxon>
        <taxon>Marasmiineae</taxon>
        <taxon>Mycenaceae</taxon>
        <taxon>Mycena</taxon>
    </lineage>
</organism>
<keyword evidence="3" id="KW-1185">Reference proteome</keyword>
<name>A0AAD6UXK7_9AGAR</name>